<proteinExistence type="predicted"/>
<feature type="region of interest" description="Disordered" evidence="1">
    <location>
        <begin position="1"/>
        <end position="24"/>
    </location>
</feature>
<name>A0ABS8WNR8_DATST</name>
<organism evidence="2 3">
    <name type="scientific">Datura stramonium</name>
    <name type="common">Jimsonweed</name>
    <name type="synonym">Common thornapple</name>
    <dbReference type="NCBI Taxonomy" id="4076"/>
    <lineage>
        <taxon>Eukaryota</taxon>
        <taxon>Viridiplantae</taxon>
        <taxon>Streptophyta</taxon>
        <taxon>Embryophyta</taxon>
        <taxon>Tracheophyta</taxon>
        <taxon>Spermatophyta</taxon>
        <taxon>Magnoliopsida</taxon>
        <taxon>eudicotyledons</taxon>
        <taxon>Gunneridae</taxon>
        <taxon>Pentapetalae</taxon>
        <taxon>asterids</taxon>
        <taxon>lamiids</taxon>
        <taxon>Solanales</taxon>
        <taxon>Solanaceae</taxon>
        <taxon>Solanoideae</taxon>
        <taxon>Datureae</taxon>
        <taxon>Datura</taxon>
    </lineage>
</organism>
<protein>
    <submittedName>
        <fullName evidence="2">Uncharacterized protein</fullName>
    </submittedName>
</protein>
<reference evidence="2 3" key="1">
    <citation type="journal article" date="2021" name="BMC Genomics">
        <title>Datura genome reveals duplications of psychoactive alkaloid biosynthetic genes and high mutation rate following tissue culture.</title>
        <authorList>
            <person name="Rajewski A."/>
            <person name="Carter-House D."/>
            <person name="Stajich J."/>
            <person name="Litt A."/>
        </authorList>
    </citation>
    <scope>NUCLEOTIDE SEQUENCE [LARGE SCALE GENOMIC DNA]</scope>
    <source>
        <strain evidence="2">AR-01</strain>
    </source>
</reference>
<comment type="caution">
    <text evidence="2">The sequence shown here is derived from an EMBL/GenBank/DDBJ whole genome shotgun (WGS) entry which is preliminary data.</text>
</comment>
<feature type="non-terminal residue" evidence="2">
    <location>
        <position position="55"/>
    </location>
</feature>
<gene>
    <name evidence="2" type="ORF">HAX54_052703</name>
</gene>
<dbReference type="Proteomes" id="UP000823775">
    <property type="component" value="Unassembled WGS sequence"/>
</dbReference>
<evidence type="ECO:0000256" key="1">
    <source>
        <dbReference type="SAM" id="MobiDB-lite"/>
    </source>
</evidence>
<feature type="non-terminal residue" evidence="2">
    <location>
        <position position="1"/>
    </location>
</feature>
<sequence>QVSNRVADVQSVPQSTNGPEGITELTLQRKSTRAKVAPIWLKDFVTTQKTSTTPY</sequence>
<evidence type="ECO:0000313" key="2">
    <source>
        <dbReference type="EMBL" id="MCE3052468.1"/>
    </source>
</evidence>
<accession>A0ABS8WNR8</accession>
<dbReference type="EMBL" id="JACEIK010009630">
    <property type="protein sequence ID" value="MCE3052468.1"/>
    <property type="molecule type" value="Genomic_DNA"/>
</dbReference>
<keyword evidence="3" id="KW-1185">Reference proteome</keyword>
<evidence type="ECO:0000313" key="3">
    <source>
        <dbReference type="Proteomes" id="UP000823775"/>
    </source>
</evidence>